<comment type="caution">
    <text evidence="14">The sequence shown here is derived from an EMBL/GenBank/DDBJ whole genome shotgun (WGS) entry which is preliminary data.</text>
</comment>
<evidence type="ECO:0000256" key="7">
    <source>
        <dbReference type="ARBA" id="ARBA00022723"/>
    </source>
</evidence>
<evidence type="ECO:0000256" key="3">
    <source>
        <dbReference type="ARBA" id="ARBA00010609"/>
    </source>
</evidence>
<protein>
    <recommendedName>
        <fullName evidence="6">Copper-containing nitrite reductase</fullName>
        <ecNumber evidence="5">1.7.2.1</ecNumber>
    </recommendedName>
</protein>
<feature type="domain" description="Plastocyanin-like" evidence="12">
    <location>
        <begin position="231"/>
        <end position="337"/>
    </location>
</feature>
<dbReference type="PROSITE" id="PS51318">
    <property type="entry name" value="TAT"/>
    <property type="match status" value="1"/>
</dbReference>
<dbReference type="InterPro" id="IPR011706">
    <property type="entry name" value="Cu-oxidase_C"/>
</dbReference>
<evidence type="ECO:0000256" key="9">
    <source>
        <dbReference type="ARBA" id="ARBA00023002"/>
    </source>
</evidence>
<dbReference type="InterPro" id="IPR011707">
    <property type="entry name" value="Cu-oxidase-like_N"/>
</dbReference>
<evidence type="ECO:0000256" key="1">
    <source>
        <dbReference type="ARBA" id="ARBA00001960"/>
    </source>
</evidence>
<gene>
    <name evidence="14" type="ORF">ACFFMS_13335</name>
</gene>
<dbReference type="InterPro" id="IPR006311">
    <property type="entry name" value="TAT_signal"/>
</dbReference>
<evidence type="ECO:0000256" key="2">
    <source>
        <dbReference type="ARBA" id="ARBA00001973"/>
    </source>
</evidence>
<dbReference type="InterPro" id="IPR001287">
    <property type="entry name" value="NO2-reductase_Cu"/>
</dbReference>
<evidence type="ECO:0000256" key="10">
    <source>
        <dbReference type="ARBA" id="ARBA00023008"/>
    </source>
</evidence>
<dbReference type="InterPro" id="IPR045087">
    <property type="entry name" value="Cu-oxidase_fam"/>
</dbReference>
<evidence type="ECO:0000259" key="13">
    <source>
        <dbReference type="Pfam" id="PF07732"/>
    </source>
</evidence>
<evidence type="ECO:0000259" key="12">
    <source>
        <dbReference type="Pfam" id="PF07731"/>
    </source>
</evidence>
<dbReference type="RefSeq" id="WP_379949719.1">
    <property type="nucleotide sequence ID" value="NZ_JBHMAF010000071.1"/>
</dbReference>
<comment type="subunit">
    <text evidence="4">Homotrimer.</text>
</comment>
<evidence type="ECO:0000256" key="5">
    <source>
        <dbReference type="ARBA" id="ARBA00011882"/>
    </source>
</evidence>
<dbReference type="Pfam" id="PF07731">
    <property type="entry name" value="Cu-oxidase_2"/>
    <property type="match status" value="1"/>
</dbReference>
<dbReference type="PANTHER" id="PTHR11709:SF394">
    <property type="entry name" value="FI03373P-RELATED"/>
    <property type="match status" value="1"/>
</dbReference>
<dbReference type="CDD" id="cd11024">
    <property type="entry name" value="CuRO_1_2DMCO_NIR_like"/>
    <property type="match status" value="1"/>
</dbReference>
<sequence length="338" mass="38484">MSEQNQISRREILKLGSAGALGLAGSYLLNMFPPLTPSVQAQTNHKNHGNVNHDHQMIHDSTKTAGYQMAEKLLTEFDYGKVSTLPNGQTLREYTVVAIDKEIEIAKGIKFPGWTYNGTIPGPTFRCTEGDLLRFHFTNKGSHPHSIHFHGIHPPEMDGITPIAPGQSFTYEFEANPYGLQLYHCHVLPLARHIHKGLYGNFIIDPKTPREPALELNMVMNGFDLDLDGENDFYTVNGYAFAFMNHPIKVKKDQLVRIYLSNFTEFDLINSFHLHANYFSYYPTGRIDNPSQFTDTIMQCQGERGIIEVKFPYKGKYMFHAHVSEFAELGWMGFFEVE</sequence>
<keyword evidence="15" id="KW-1185">Reference proteome</keyword>
<evidence type="ECO:0000256" key="4">
    <source>
        <dbReference type="ARBA" id="ARBA00011233"/>
    </source>
</evidence>
<keyword evidence="10" id="KW-0186">Copper</keyword>
<organism evidence="14 15">
    <name type="scientific">Ectobacillus funiculus</name>
    <dbReference type="NCBI Taxonomy" id="137993"/>
    <lineage>
        <taxon>Bacteria</taxon>
        <taxon>Bacillati</taxon>
        <taxon>Bacillota</taxon>
        <taxon>Bacilli</taxon>
        <taxon>Bacillales</taxon>
        <taxon>Bacillaceae</taxon>
        <taxon>Ectobacillus</taxon>
    </lineage>
</organism>
<feature type="domain" description="Plastocyanin-like" evidence="13">
    <location>
        <begin position="102"/>
        <end position="207"/>
    </location>
</feature>
<dbReference type="EMBL" id="JBHMAF010000071">
    <property type="protein sequence ID" value="MFB9759410.1"/>
    <property type="molecule type" value="Genomic_DNA"/>
</dbReference>
<dbReference type="PANTHER" id="PTHR11709">
    <property type="entry name" value="MULTI-COPPER OXIDASE"/>
    <property type="match status" value="1"/>
</dbReference>
<evidence type="ECO:0000256" key="6">
    <source>
        <dbReference type="ARBA" id="ARBA00017290"/>
    </source>
</evidence>
<dbReference type="InterPro" id="IPR008972">
    <property type="entry name" value="Cupredoxin"/>
</dbReference>
<comment type="cofactor">
    <cofactor evidence="2">
        <name>Cu(2+)</name>
        <dbReference type="ChEBI" id="CHEBI:29036"/>
    </cofactor>
</comment>
<dbReference type="EC" id="1.7.2.1" evidence="5"/>
<evidence type="ECO:0000256" key="11">
    <source>
        <dbReference type="ARBA" id="ARBA00049340"/>
    </source>
</evidence>
<dbReference type="PRINTS" id="PR00695">
    <property type="entry name" value="CUNO2RDTASE"/>
</dbReference>
<proteinExistence type="inferred from homology"/>
<dbReference type="SUPFAM" id="SSF49503">
    <property type="entry name" value="Cupredoxins"/>
    <property type="match status" value="2"/>
</dbReference>
<reference evidence="14 15" key="1">
    <citation type="submission" date="2024-09" db="EMBL/GenBank/DDBJ databases">
        <authorList>
            <person name="Sun Q."/>
            <person name="Mori K."/>
        </authorList>
    </citation>
    <scope>NUCLEOTIDE SEQUENCE [LARGE SCALE GENOMIC DNA]</scope>
    <source>
        <strain evidence="14 15">JCM 11201</strain>
    </source>
</reference>
<comment type="similarity">
    <text evidence="3">Belongs to the multicopper oxidase family.</text>
</comment>
<comment type="cofactor">
    <cofactor evidence="1">
        <name>Cu(+)</name>
        <dbReference type="ChEBI" id="CHEBI:49552"/>
    </cofactor>
</comment>
<accession>A0ABV5WGE9</accession>
<dbReference type="Pfam" id="PF07732">
    <property type="entry name" value="Cu-oxidase_3"/>
    <property type="match status" value="1"/>
</dbReference>
<evidence type="ECO:0000313" key="15">
    <source>
        <dbReference type="Proteomes" id="UP001589609"/>
    </source>
</evidence>
<keyword evidence="7" id="KW-0479">Metal-binding</keyword>
<name>A0ABV5WGE9_9BACI</name>
<evidence type="ECO:0000313" key="14">
    <source>
        <dbReference type="EMBL" id="MFB9759410.1"/>
    </source>
</evidence>
<dbReference type="Proteomes" id="UP001589609">
    <property type="component" value="Unassembled WGS sequence"/>
</dbReference>
<keyword evidence="8" id="KW-0677">Repeat</keyword>
<comment type="catalytic activity">
    <reaction evidence="11">
        <text>nitric oxide + Fe(III)-[cytochrome c] + H2O = Fe(II)-[cytochrome c] + nitrite + 2 H(+)</text>
        <dbReference type="Rhea" id="RHEA:15233"/>
        <dbReference type="Rhea" id="RHEA-COMP:10350"/>
        <dbReference type="Rhea" id="RHEA-COMP:14399"/>
        <dbReference type="ChEBI" id="CHEBI:15377"/>
        <dbReference type="ChEBI" id="CHEBI:15378"/>
        <dbReference type="ChEBI" id="CHEBI:16301"/>
        <dbReference type="ChEBI" id="CHEBI:16480"/>
        <dbReference type="ChEBI" id="CHEBI:29033"/>
        <dbReference type="ChEBI" id="CHEBI:29034"/>
        <dbReference type="EC" id="1.7.2.1"/>
    </reaction>
</comment>
<dbReference type="Gene3D" id="2.60.40.420">
    <property type="entry name" value="Cupredoxins - blue copper proteins"/>
    <property type="match status" value="2"/>
</dbReference>
<evidence type="ECO:0000256" key="8">
    <source>
        <dbReference type="ARBA" id="ARBA00022737"/>
    </source>
</evidence>
<keyword evidence="9" id="KW-0560">Oxidoreductase</keyword>